<dbReference type="GO" id="GO:0005524">
    <property type="term" value="F:ATP binding"/>
    <property type="evidence" value="ECO:0007669"/>
    <property type="project" value="UniProtKB-KW"/>
</dbReference>
<evidence type="ECO:0000256" key="4">
    <source>
        <dbReference type="ARBA" id="ARBA00022454"/>
    </source>
</evidence>
<proteinExistence type="inferred from homology"/>
<keyword evidence="6" id="KW-0227">DNA damage</keyword>
<feature type="coiled-coil region" evidence="12">
    <location>
        <begin position="710"/>
        <end position="756"/>
    </location>
</feature>
<evidence type="ECO:0000256" key="9">
    <source>
        <dbReference type="ARBA" id="ARBA00023172"/>
    </source>
</evidence>
<dbReference type="GO" id="GO:0030915">
    <property type="term" value="C:Smc5-Smc6 complex"/>
    <property type="evidence" value="ECO:0007669"/>
    <property type="project" value="TreeGrafter"/>
</dbReference>
<feature type="compositionally biased region" description="Low complexity" evidence="13">
    <location>
        <begin position="29"/>
        <end position="55"/>
    </location>
</feature>
<feature type="region of interest" description="Disordered" evidence="13">
    <location>
        <begin position="474"/>
        <end position="496"/>
    </location>
</feature>
<dbReference type="GO" id="GO:0035861">
    <property type="term" value="C:site of double-strand break"/>
    <property type="evidence" value="ECO:0007669"/>
    <property type="project" value="TreeGrafter"/>
</dbReference>
<accession>A0A1D3CT94</accession>
<keyword evidence="15" id="KW-1185">Reference proteome</keyword>
<feature type="coiled-coil region" evidence="12">
    <location>
        <begin position="1091"/>
        <end position="1207"/>
    </location>
</feature>
<evidence type="ECO:0000256" key="13">
    <source>
        <dbReference type="SAM" id="MobiDB-lite"/>
    </source>
</evidence>
<dbReference type="InterPro" id="IPR027417">
    <property type="entry name" value="P-loop_NTPase"/>
</dbReference>
<evidence type="ECO:0000256" key="10">
    <source>
        <dbReference type="ARBA" id="ARBA00023204"/>
    </source>
</evidence>
<dbReference type="VEuPathDB" id="ToxoDB:cyc_01567"/>
<evidence type="ECO:0000313" key="15">
    <source>
        <dbReference type="Proteomes" id="UP000095192"/>
    </source>
</evidence>
<feature type="compositionally biased region" description="Low complexity" evidence="13">
    <location>
        <begin position="963"/>
        <end position="990"/>
    </location>
</feature>
<evidence type="ECO:0000256" key="11">
    <source>
        <dbReference type="ARBA" id="ARBA00023242"/>
    </source>
</evidence>
<dbReference type="InParanoid" id="A0A1D3CT94"/>
<feature type="compositionally biased region" description="Low complexity" evidence="13">
    <location>
        <begin position="314"/>
        <end position="325"/>
    </location>
</feature>
<keyword evidence="7" id="KW-0067">ATP-binding</keyword>
<sequence>MSHWSPLAGRRASPGCLTVESGALECSDATPRGPPASRGAPGSAAAATAGRTWSRPGFLVKRLKTEQADGGEALGAPPEVAEGAAVLGEPRTKPLHPGRTETVDLTVSSGSSESEGSSGRRAAASRAGMPAKGPSVASEERSERRWNPAFPGASLAPRKAVGGNMPRKRGPRLCRRSCSANSCGNSEEELSSADDASKGKGKPKSVIPPPSKRAPLRMGGRCRRSPEQDGGMSEAVSGSTEKEGKGERRTDALGPPSCDPDNVSVLSTASLLDKEDSPPARQQAHVRESQSSLESREGVAAAGGLLPSATPLKAAEAAAHATGEATSGGFPERPLLETSDEEDGSDCVVVVDDASQIGCPLWAPSQRSLRGSARISETPRRRKADRVRGLLEAPMSSSPTLRRHMDPFFGSAGKIARVVLRDFCNHEHLDWRPSPYVNLILGGNGQGKSAIAKAIFVCCGAERAHTRERGCSSLEGGLQGGGPSQRGPHAGSTAGLVRAAEKPRLFEYIREYWSEAGPPKTVISITFSNFSSAEASLGGPYSPPKEGSSAGAPPGGPPPGVQSVVKEEGEGLVSRVSRLTGDAFLPVDRAYCHGAYGDYITLTREITKKREVKHTEVRALLTHFGLELTNPAVYLSQELAKTFLFRASEQSLYRFYLCASGLGTALSSMREAAERHQIALKELKAFDNRLSPARAAKAKLMEELEQCKQLRCLKEEVVLLREALTHLRAAEAAGAADAVASEVAELERHLELHQSEAAAGAASAVAEKQRQTVDSCKKHVKAGLLQQAELRLAQQRRKDAAQRACLYFNPRWKGPPPDLVGLLDSVEALLSQRRFSQAPLGPLGEFLHVDEEACKAAGVPPDAAQAVLEEHMSQHFATWLVGSIEEQRLLQPLLQRHLWPPRVAVVNFNCPPYAPRLTDEALGLPKGVLTLYKALKKRETQGDREDRGEASFEAAMPRKQGVLSGVVSGSSPPPASSEAAEAATAPALVPKSRTAADKDAQAALEEELSREWDFEASVLQKKREADAAARRQLEEATAACAAGREAQTAAADELRRCEEAEGRQQVAVQLAMDVRDEARMALAEFRSKHSRFFQQEQLRGLREKLEAKERESAAEERHKVALQERIEDAVGTVARAQEAVESLQRGLKERQQQVEEAVAHLKSECKSLLPEGTEQLQLSAAEAERRLKSLELRVRTLEAEVRDEATREDFCRVVEGVLPHSASLVFDHSTQRLLIQTKDRNQQHVSSHPKALSGGEKSCIQVAFLAALARRSNSPAHIFDEVDVFMDERSRIKNFNLLLDVALQMRQSTQCFFITPHWEIQREVQSRYTSDLVKVFNIRGSISLSLDTPAP</sequence>
<dbReference type="GO" id="GO:0003697">
    <property type="term" value="F:single-stranded DNA binding"/>
    <property type="evidence" value="ECO:0007669"/>
    <property type="project" value="TreeGrafter"/>
</dbReference>
<evidence type="ECO:0000256" key="2">
    <source>
        <dbReference type="ARBA" id="ARBA00004286"/>
    </source>
</evidence>
<feature type="compositionally biased region" description="Basic residues" evidence="13">
    <location>
        <begin position="166"/>
        <end position="175"/>
    </location>
</feature>
<comment type="subcellular location">
    <subcellularLocation>
        <location evidence="2">Chromosome</location>
    </subcellularLocation>
    <subcellularLocation>
        <location evidence="1">Nucleus</location>
    </subcellularLocation>
</comment>
<comment type="similarity">
    <text evidence="3">Belongs to the SMC family. SMC6 subfamily.</text>
</comment>
<feature type="compositionally biased region" description="Low complexity" evidence="13">
    <location>
        <begin position="108"/>
        <end position="128"/>
    </location>
</feature>
<comment type="caution">
    <text evidence="14">The sequence shown here is derived from an EMBL/GenBank/DDBJ whole genome shotgun (WGS) entry which is preliminary data.</text>
</comment>
<organism evidence="14 15">
    <name type="scientific">Cyclospora cayetanensis</name>
    <dbReference type="NCBI Taxonomy" id="88456"/>
    <lineage>
        <taxon>Eukaryota</taxon>
        <taxon>Sar</taxon>
        <taxon>Alveolata</taxon>
        <taxon>Apicomplexa</taxon>
        <taxon>Conoidasida</taxon>
        <taxon>Coccidia</taxon>
        <taxon>Eucoccidiorida</taxon>
        <taxon>Eimeriorina</taxon>
        <taxon>Eimeriidae</taxon>
        <taxon>Cyclospora</taxon>
    </lineage>
</organism>
<keyword evidence="11" id="KW-0539">Nucleus</keyword>
<dbReference type="GO" id="GO:0005634">
    <property type="term" value="C:nucleus"/>
    <property type="evidence" value="ECO:0007669"/>
    <property type="project" value="UniProtKB-SubCell"/>
</dbReference>
<reference evidence="14 15" key="1">
    <citation type="journal article" date="2016" name="BMC Genomics">
        <title>Comparative genomics reveals Cyclospora cayetanensis possesses coccidia-like metabolism and invasion components but unique surface antigens.</title>
        <authorList>
            <person name="Liu S."/>
            <person name="Wang L."/>
            <person name="Zheng H."/>
            <person name="Xu Z."/>
            <person name="Roellig D.M."/>
            <person name="Li N."/>
            <person name="Frace M.A."/>
            <person name="Tang K."/>
            <person name="Arrowood M.J."/>
            <person name="Moss D.M."/>
            <person name="Zhang L."/>
            <person name="Feng Y."/>
            <person name="Xiao L."/>
        </authorList>
    </citation>
    <scope>NUCLEOTIDE SEQUENCE [LARGE SCALE GENOMIC DNA]</scope>
    <source>
        <strain evidence="14 15">CHN_HEN01</strain>
    </source>
</reference>
<dbReference type="Gene3D" id="3.40.50.300">
    <property type="entry name" value="P-loop containing nucleotide triphosphate hydrolases"/>
    <property type="match status" value="2"/>
</dbReference>
<evidence type="ECO:0000313" key="14">
    <source>
        <dbReference type="EMBL" id="OEH74417.1"/>
    </source>
</evidence>
<evidence type="ECO:0000256" key="12">
    <source>
        <dbReference type="SAM" id="Coils"/>
    </source>
</evidence>
<dbReference type="VEuPathDB" id="ToxoDB:LOC34618556"/>
<dbReference type="SUPFAM" id="SSF52540">
    <property type="entry name" value="P-loop containing nucleoside triphosphate hydrolases"/>
    <property type="match status" value="1"/>
</dbReference>
<keyword evidence="8 12" id="KW-0175">Coiled coil</keyword>
<dbReference type="GO" id="GO:0016887">
    <property type="term" value="F:ATP hydrolysis activity"/>
    <property type="evidence" value="ECO:0007669"/>
    <property type="project" value="InterPro"/>
</dbReference>
<dbReference type="Proteomes" id="UP000095192">
    <property type="component" value="Unassembled WGS sequence"/>
</dbReference>
<keyword evidence="9" id="KW-0233">DNA recombination</keyword>
<feature type="compositionally biased region" description="Basic and acidic residues" evidence="13">
    <location>
        <begin position="240"/>
        <end position="251"/>
    </location>
</feature>
<protein>
    <submittedName>
        <fullName evidence="14">Chromosome segregation</fullName>
    </submittedName>
</protein>
<name>A0A1D3CT94_9EIME</name>
<keyword evidence="10" id="KW-0234">DNA repair</keyword>
<feature type="region of interest" description="Disordered" evidence="13">
    <location>
        <begin position="536"/>
        <end position="562"/>
    </location>
</feature>
<dbReference type="GO" id="GO:0000724">
    <property type="term" value="P:double-strand break repair via homologous recombination"/>
    <property type="evidence" value="ECO:0007669"/>
    <property type="project" value="TreeGrafter"/>
</dbReference>
<dbReference type="PANTHER" id="PTHR19306">
    <property type="entry name" value="STRUCTURAL MAINTENANCE OF CHROMOSOMES 5,6 SMC5, SMC6"/>
    <property type="match status" value="1"/>
</dbReference>
<evidence type="ECO:0000256" key="8">
    <source>
        <dbReference type="ARBA" id="ARBA00023054"/>
    </source>
</evidence>
<gene>
    <name evidence="14" type="ORF">cyc_01567</name>
</gene>
<keyword evidence="4" id="KW-0158">Chromosome</keyword>
<dbReference type="EMBL" id="JROU02002045">
    <property type="protein sequence ID" value="OEH74417.1"/>
    <property type="molecule type" value="Genomic_DNA"/>
</dbReference>
<keyword evidence="5" id="KW-0547">Nucleotide-binding</keyword>
<feature type="region of interest" description="Disordered" evidence="13">
    <location>
        <begin position="25"/>
        <end position="344"/>
    </location>
</feature>
<dbReference type="PANTHER" id="PTHR19306:SF6">
    <property type="entry name" value="STRUCTURAL MAINTENANCE OF CHROMOSOMES PROTEIN 6"/>
    <property type="match status" value="1"/>
</dbReference>
<feature type="region of interest" description="Disordered" evidence="13">
    <location>
        <begin position="963"/>
        <end position="999"/>
    </location>
</feature>
<evidence type="ECO:0000256" key="6">
    <source>
        <dbReference type="ARBA" id="ARBA00022763"/>
    </source>
</evidence>
<evidence type="ECO:0000256" key="7">
    <source>
        <dbReference type="ARBA" id="ARBA00022840"/>
    </source>
</evidence>
<dbReference type="GO" id="GO:0003684">
    <property type="term" value="F:damaged DNA binding"/>
    <property type="evidence" value="ECO:0007669"/>
    <property type="project" value="TreeGrafter"/>
</dbReference>
<evidence type="ECO:0000256" key="3">
    <source>
        <dbReference type="ARBA" id="ARBA00006793"/>
    </source>
</evidence>
<evidence type="ECO:0000256" key="5">
    <source>
        <dbReference type="ARBA" id="ARBA00022741"/>
    </source>
</evidence>
<evidence type="ECO:0000256" key="1">
    <source>
        <dbReference type="ARBA" id="ARBA00004123"/>
    </source>
</evidence>